<dbReference type="EMBL" id="LYOR01000003">
    <property type="protein sequence ID" value="OFV66172.1"/>
    <property type="molecule type" value="Genomic_DNA"/>
</dbReference>
<protein>
    <submittedName>
        <fullName evidence="4">Membrane protein</fullName>
    </submittedName>
</protein>
<feature type="transmembrane region" description="Helical" evidence="1">
    <location>
        <begin position="43"/>
        <end position="68"/>
    </location>
</feature>
<dbReference type="STRING" id="1839936.SBU_000714"/>
<evidence type="ECO:0000313" key="4">
    <source>
        <dbReference type="EMBL" id="OFV66172.1"/>
    </source>
</evidence>
<accession>A0A1F2P5A4</accession>
<evidence type="ECO:0000313" key="3">
    <source>
        <dbReference type="EMBL" id="HEC56863.1"/>
    </source>
</evidence>
<keyword evidence="5" id="KW-1185">Reference proteome</keyword>
<dbReference type="AlphaFoldDB" id="A0A1F2P5A4"/>
<keyword evidence="1" id="KW-0812">Transmembrane</keyword>
<evidence type="ECO:0000313" key="2">
    <source>
        <dbReference type="EMBL" id="HDM35875.1"/>
    </source>
</evidence>
<organism evidence="4 5">
    <name type="scientific">Candidatus Syntropharchaeum butanivorans</name>
    <dbReference type="NCBI Taxonomy" id="1839936"/>
    <lineage>
        <taxon>Archaea</taxon>
        <taxon>Methanobacteriati</taxon>
        <taxon>Methanobacteriota</taxon>
        <taxon>Stenosarchaea group</taxon>
        <taxon>Methanomicrobia</taxon>
        <taxon>Methanosarcinales</taxon>
        <taxon>ANME-2 cluster</taxon>
        <taxon>Candidatus Syntropharchaeum</taxon>
    </lineage>
</organism>
<dbReference type="EMBL" id="DQZR01000049">
    <property type="protein sequence ID" value="HDM35875.1"/>
    <property type="molecule type" value="Genomic_DNA"/>
</dbReference>
<comment type="caution">
    <text evidence="4">The sequence shown here is derived from an EMBL/GenBank/DDBJ whole genome shotgun (WGS) entry which is preliminary data.</text>
</comment>
<evidence type="ECO:0000256" key="1">
    <source>
        <dbReference type="SAM" id="Phobius"/>
    </source>
</evidence>
<dbReference type="Proteomes" id="UP000885863">
    <property type="component" value="Unassembled WGS sequence"/>
</dbReference>
<feature type="transmembrane region" description="Helical" evidence="1">
    <location>
        <begin position="12"/>
        <end position="37"/>
    </location>
</feature>
<evidence type="ECO:0000313" key="5">
    <source>
        <dbReference type="Proteomes" id="UP000185779"/>
    </source>
</evidence>
<keyword evidence="1" id="KW-0472">Membrane</keyword>
<reference evidence="4 5" key="1">
    <citation type="submission" date="2016-05" db="EMBL/GenBank/DDBJ databases">
        <title>Microbial consortia oxidize butane by reversing methanogenesis.</title>
        <authorList>
            <person name="Laso-Perez R."/>
            <person name="Richter M."/>
            <person name="Wegener G."/>
            <person name="Musat F."/>
        </authorList>
    </citation>
    <scope>NUCLEOTIDE SEQUENCE [LARGE SCALE GENOMIC DNA]</scope>
    <source>
        <strain evidence="4">BOX1</strain>
    </source>
</reference>
<dbReference type="Proteomes" id="UP000885936">
    <property type="component" value="Unassembled WGS sequence"/>
</dbReference>
<proteinExistence type="predicted"/>
<dbReference type="EMBL" id="DRIE01000050">
    <property type="protein sequence ID" value="HEC56863.1"/>
    <property type="molecule type" value="Genomic_DNA"/>
</dbReference>
<reference evidence="2" key="2">
    <citation type="journal article" date="2020" name="mSystems">
        <title>Genome- and Community-Level Interaction Insights into Carbon Utilization and Element Cycling Functions of Hydrothermarchaeota in Hydrothermal Sediment.</title>
        <authorList>
            <person name="Zhou Z."/>
            <person name="Liu Y."/>
            <person name="Xu W."/>
            <person name="Pan J."/>
            <person name="Luo Z.H."/>
            <person name="Li M."/>
        </authorList>
    </citation>
    <scope>NUCLEOTIDE SEQUENCE [LARGE SCALE GENOMIC DNA]</scope>
    <source>
        <strain evidence="2">HyVt-185</strain>
        <strain evidence="3">HyVt-386</strain>
    </source>
</reference>
<dbReference type="Proteomes" id="UP000185779">
    <property type="component" value="Unassembled WGS sequence"/>
</dbReference>
<name>A0A1F2P5A4_9EURY</name>
<keyword evidence="1" id="KW-1133">Transmembrane helix</keyword>
<sequence>MEIRNPTWAEVCVKASPFALLISFSVFGAMILGYIIGTPLGEVGRIILSAVFTTAGLVAGILGSLQIISRIYGV</sequence>
<gene>
    <name evidence="2" type="ORF">ENG09_01285</name>
    <name evidence="3" type="ORF">ENI32_03130</name>
    <name evidence="4" type="ORF">SBU_000714</name>
</gene>